<dbReference type="Proteomes" id="UP000076871">
    <property type="component" value="Unassembled WGS sequence"/>
</dbReference>
<keyword evidence="2" id="KW-0678">Repressor</keyword>
<feature type="repeat" description="WD" evidence="9">
    <location>
        <begin position="579"/>
        <end position="620"/>
    </location>
</feature>
<dbReference type="Pfam" id="PF08581">
    <property type="entry name" value="Tup_N"/>
    <property type="match status" value="1"/>
</dbReference>
<accession>A0A165CKW2</accession>
<feature type="repeat" description="WD" evidence="9">
    <location>
        <begin position="544"/>
        <end position="578"/>
    </location>
</feature>
<evidence type="ECO:0000313" key="13">
    <source>
        <dbReference type="Proteomes" id="UP000076871"/>
    </source>
</evidence>
<comment type="similarity">
    <text evidence="8">Belongs to the WD repeat TUP1 family.</text>
</comment>
<dbReference type="InParanoid" id="A0A165CKW2"/>
<feature type="region of interest" description="Disordered" evidence="10">
    <location>
        <begin position="1"/>
        <end position="29"/>
    </location>
</feature>
<evidence type="ECO:0000256" key="8">
    <source>
        <dbReference type="ARBA" id="ARBA00060760"/>
    </source>
</evidence>
<evidence type="ECO:0000256" key="2">
    <source>
        <dbReference type="ARBA" id="ARBA00022491"/>
    </source>
</evidence>
<feature type="compositionally biased region" description="Basic and acidic residues" evidence="10">
    <location>
        <begin position="122"/>
        <end position="134"/>
    </location>
</feature>
<feature type="repeat" description="WD" evidence="9">
    <location>
        <begin position="667"/>
        <end position="701"/>
    </location>
</feature>
<dbReference type="Pfam" id="PF00400">
    <property type="entry name" value="WD40"/>
    <property type="match status" value="7"/>
</dbReference>
<proteinExistence type="inferred from homology"/>
<dbReference type="Gene3D" id="2.130.10.10">
    <property type="entry name" value="YVTN repeat-like/Quinoprotein amine dehydrogenase"/>
    <property type="match status" value="1"/>
</dbReference>
<dbReference type="SUPFAM" id="SSF50978">
    <property type="entry name" value="WD40 repeat-like"/>
    <property type="match status" value="1"/>
</dbReference>
<keyword evidence="7" id="KW-0539">Nucleus</keyword>
<dbReference type="CDD" id="cd00200">
    <property type="entry name" value="WD40"/>
    <property type="match status" value="1"/>
</dbReference>
<dbReference type="PANTHER" id="PTHR19848">
    <property type="entry name" value="WD40 REPEAT PROTEIN"/>
    <property type="match status" value="1"/>
</dbReference>
<evidence type="ECO:0000256" key="4">
    <source>
        <dbReference type="ARBA" id="ARBA00022737"/>
    </source>
</evidence>
<feature type="compositionally biased region" description="Basic and acidic residues" evidence="10">
    <location>
        <begin position="342"/>
        <end position="387"/>
    </location>
</feature>
<dbReference type="RefSeq" id="XP_040760733.1">
    <property type="nucleotide sequence ID" value="XM_040909695.1"/>
</dbReference>
<keyword evidence="5" id="KW-0805">Transcription regulation</keyword>
<dbReference type="PROSITE" id="PS50082">
    <property type="entry name" value="WD_REPEATS_2"/>
    <property type="match status" value="6"/>
</dbReference>
<dbReference type="PRINTS" id="PR00320">
    <property type="entry name" value="GPROTEINBRPT"/>
</dbReference>
<dbReference type="PANTHER" id="PTHR19848:SF8">
    <property type="entry name" value="F-BOX AND WD REPEAT DOMAIN CONTAINING 7"/>
    <property type="match status" value="1"/>
</dbReference>
<evidence type="ECO:0000256" key="7">
    <source>
        <dbReference type="ARBA" id="ARBA00023242"/>
    </source>
</evidence>
<feature type="domain" description="Transcriptional repressor Tup1 N-terminal" evidence="11">
    <location>
        <begin position="30"/>
        <end position="104"/>
    </location>
</feature>
<dbReference type="STRING" id="1314785.A0A165CKW2"/>
<feature type="compositionally biased region" description="Basic and acidic residues" evidence="10">
    <location>
        <begin position="171"/>
        <end position="184"/>
    </location>
</feature>
<feature type="compositionally biased region" description="Low complexity" evidence="10">
    <location>
        <begin position="273"/>
        <end position="283"/>
    </location>
</feature>
<dbReference type="OrthoDB" id="17410at2759"/>
<feature type="repeat" description="WD" evidence="9">
    <location>
        <begin position="625"/>
        <end position="666"/>
    </location>
</feature>
<dbReference type="PROSITE" id="PS00678">
    <property type="entry name" value="WD_REPEATS_1"/>
    <property type="match status" value="4"/>
</dbReference>
<dbReference type="GeneID" id="63826724"/>
<dbReference type="FunFam" id="2.130.10.10:FF:000503">
    <property type="entry name" value="Glucose repression regulatory protein TUP1"/>
    <property type="match status" value="1"/>
</dbReference>
<name>A0A165CKW2_9APHY</name>
<feature type="region of interest" description="Disordered" evidence="10">
    <location>
        <begin position="267"/>
        <end position="442"/>
    </location>
</feature>
<dbReference type="InterPro" id="IPR015943">
    <property type="entry name" value="WD40/YVTN_repeat-like_dom_sf"/>
</dbReference>
<feature type="region of interest" description="Disordered" evidence="10">
    <location>
        <begin position="201"/>
        <end position="225"/>
    </location>
</feature>
<dbReference type="InterPro" id="IPR019775">
    <property type="entry name" value="WD40_repeat_CS"/>
</dbReference>
<evidence type="ECO:0000256" key="5">
    <source>
        <dbReference type="ARBA" id="ARBA00023015"/>
    </source>
</evidence>
<feature type="compositionally biased region" description="Polar residues" evidence="10">
    <location>
        <begin position="14"/>
        <end position="26"/>
    </location>
</feature>
<reference evidence="12 13" key="1">
    <citation type="journal article" date="2016" name="Mol. Biol. Evol.">
        <title>Comparative Genomics of Early-Diverging Mushroom-Forming Fungi Provides Insights into the Origins of Lignocellulose Decay Capabilities.</title>
        <authorList>
            <person name="Nagy L.G."/>
            <person name="Riley R."/>
            <person name="Tritt A."/>
            <person name="Adam C."/>
            <person name="Daum C."/>
            <person name="Floudas D."/>
            <person name="Sun H."/>
            <person name="Yadav J.S."/>
            <person name="Pangilinan J."/>
            <person name="Larsson K.H."/>
            <person name="Matsuura K."/>
            <person name="Barry K."/>
            <person name="Labutti K."/>
            <person name="Kuo R."/>
            <person name="Ohm R.A."/>
            <person name="Bhattacharya S.S."/>
            <person name="Shirouzu T."/>
            <person name="Yoshinaga Y."/>
            <person name="Martin F.M."/>
            <person name="Grigoriev I.V."/>
            <person name="Hibbett D.S."/>
        </authorList>
    </citation>
    <scope>NUCLEOTIDE SEQUENCE [LARGE SCALE GENOMIC DNA]</scope>
    <source>
        <strain evidence="12 13">93-53</strain>
    </source>
</reference>
<dbReference type="SMART" id="SM00320">
    <property type="entry name" value="WD40"/>
    <property type="match status" value="7"/>
</dbReference>
<dbReference type="PROSITE" id="PS50294">
    <property type="entry name" value="WD_REPEATS_REGION"/>
    <property type="match status" value="6"/>
</dbReference>
<evidence type="ECO:0000256" key="9">
    <source>
        <dbReference type="PROSITE-ProRule" id="PRU00221"/>
    </source>
</evidence>
<evidence type="ECO:0000256" key="6">
    <source>
        <dbReference type="ARBA" id="ARBA00023163"/>
    </source>
</evidence>
<protein>
    <submittedName>
        <fullName evidence="12">WD40 repeat-like protein</fullName>
    </submittedName>
</protein>
<comment type="subcellular location">
    <subcellularLocation>
        <location evidence="1">Nucleus</location>
    </subcellularLocation>
</comment>
<keyword evidence="3 9" id="KW-0853">WD repeat</keyword>
<gene>
    <name evidence="12" type="ORF">LAESUDRAFT_729724</name>
</gene>
<dbReference type="InterPro" id="IPR013890">
    <property type="entry name" value="Tscrpt_rep_Tup1_N"/>
</dbReference>
<feature type="compositionally biased region" description="Low complexity" evidence="10">
    <location>
        <begin position="416"/>
        <end position="427"/>
    </location>
</feature>
<feature type="repeat" description="WD" evidence="9">
    <location>
        <begin position="719"/>
        <end position="754"/>
    </location>
</feature>
<evidence type="ECO:0000313" key="12">
    <source>
        <dbReference type="EMBL" id="KZT02993.1"/>
    </source>
</evidence>
<dbReference type="InterPro" id="IPR001680">
    <property type="entry name" value="WD40_rpt"/>
</dbReference>
<keyword evidence="4" id="KW-0677">Repeat</keyword>
<dbReference type="InterPro" id="IPR020472">
    <property type="entry name" value="WD40_PAC1"/>
</dbReference>
<organism evidence="12 13">
    <name type="scientific">Laetiporus sulphureus 93-53</name>
    <dbReference type="NCBI Taxonomy" id="1314785"/>
    <lineage>
        <taxon>Eukaryota</taxon>
        <taxon>Fungi</taxon>
        <taxon>Dikarya</taxon>
        <taxon>Basidiomycota</taxon>
        <taxon>Agaricomycotina</taxon>
        <taxon>Agaricomycetes</taxon>
        <taxon>Polyporales</taxon>
        <taxon>Laetiporus</taxon>
    </lineage>
</organism>
<evidence type="ECO:0000259" key="11">
    <source>
        <dbReference type="Pfam" id="PF08581"/>
    </source>
</evidence>
<dbReference type="Gene3D" id="1.20.5.340">
    <property type="match status" value="1"/>
</dbReference>
<sequence length="797" mass="87307">MSSSIYNHKHLQPTGASTQGPSQQHSSHARLNDGFETIRAEFNMLIQELDMFRTQRDDLDNKVTGQVNELNIIRQSLYELETQHGKIRQQYEDEIRALRTELHALRSQGRDNLGLASLGRDREARDLRDRDGDIRMAPAPGVPIPRPQEAAPLPLTPVGPAGPGAAFDPFYSRDRERERDRDRERILNERDRERIERERATAMDRERERERAERERADRERGEVKRIKTERMKSDRGGDPFSPSLNPLAHTPHHAHAIAHAQQSISLGPAVPPSASSTSGPTALPTPPVSTPAGQVTPKLPPTPGVGMGVAMPLPPPPTYVTQGAREGPATQGPGREAPQQVREREARDVSMREREGPIRDSREGPMREREGPMPVRDREGREEREVNGTGNPPFPTLPPSSSNAIPPASLPAPPAHVSSSTALVPAAPAPTSPAAPTNPEAGTELSMDPMAVPPEFKKEGADWFAVFNPNAAGAGKEKKRTLDVNLVHTLMHESVVCCVRFSADGKYLATGCNRTAQIYDTKTGQKTCVLVDEAASKTGDLYIRSVCFSPDGKLLATGAEDKQIRIWDIAKKRIRNVFDGHQQEIYSLDFSKDGRLIVSGSGDKTARIWDMQEGVLSKVLSINENEGDAGVTSVCISPDGRFVAAGSLDTIVRIWDVTTGQLVERLKGHRDSVYSVAFTPDGKGLVSGSLDKTLKYWDIRPILSGRKGEKGSQCTMNFTGHKDYVLSVAVSHDGQWVVSGSKDRGVQFWDAKTAVAHCMLQGHKNSVISIDLSPAGNILATGSGDWQARIWNYTAL</sequence>
<keyword evidence="6" id="KW-0804">Transcription</keyword>
<evidence type="ECO:0000256" key="10">
    <source>
        <dbReference type="SAM" id="MobiDB-lite"/>
    </source>
</evidence>
<evidence type="ECO:0000256" key="3">
    <source>
        <dbReference type="ARBA" id="ARBA00022574"/>
    </source>
</evidence>
<dbReference type="FunCoup" id="A0A165CKW2">
    <property type="interactions" value="117"/>
</dbReference>
<dbReference type="AlphaFoldDB" id="A0A165CKW2"/>
<dbReference type="GO" id="GO:0005634">
    <property type="term" value="C:nucleus"/>
    <property type="evidence" value="ECO:0007669"/>
    <property type="project" value="UniProtKB-SubCell"/>
</dbReference>
<keyword evidence="13" id="KW-1185">Reference proteome</keyword>
<dbReference type="EMBL" id="KV427648">
    <property type="protein sequence ID" value="KZT02993.1"/>
    <property type="molecule type" value="Genomic_DNA"/>
</dbReference>
<feature type="repeat" description="WD" evidence="9">
    <location>
        <begin position="761"/>
        <end position="797"/>
    </location>
</feature>
<evidence type="ECO:0000256" key="1">
    <source>
        <dbReference type="ARBA" id="ARBA00004123"/>
    </source>
</evidence>
<feature type="region of interest" description="Disordered" evidence="10">
    <location>
        <begin position="122"/>
        <end position="184"/>
    </location>
</feature>
<dbReference type="InterPro" id="IPR036322">
    <property type="entry name" value="WD40_repeat_dom_sf"/>
</dbReference>